<protein>
    <submittedName>
        <fullName evidence="1">Uncharacterized protein</fullName>
    </submittedName>
</protein>
<evidence type="ECO:0000313" key="1">
    <source>
        <dbReference type="EMBL" id="VVB03866.1"/>
    </source>
</evidence>
<dbReference type="EMBL" id="CABITT030000005">
    <property type="protein sequence ID" value="VVB03866.1"/>
    <property type="molecule type" value="Genomic_DNA"/>
</dbReference>
<accession>A0A565BR68</accession>
<reference evidence="1" key="1">
    <citation type="submission" date="2019-07" db="EMBL/GenBank/DDBJ databases">
        <authorList>
            <person name="Dittberner H."/>
        </authorList>
    </citation>
    <scope>NUCLEOTIDE SEQUENCE [LARGE SCALE GENOMIC DNA]</scope>
</reference>
<evidence type="ECO:0000313" key="2">
    <source>
        <dbReference type="Proteomes" id="UP000489600"/>
    </source>
</evidence>
<dbReference type="Proteomes" id="UP000489600">
    <property type="component" value="Unassembled WGS sequence"/>
</dbReference>
<organism evidence="1 2">
    <name type="scientific">Arabis nemorensis</name>
    <dbReference type="NCBI Taxonomy" id="586526"/>
    <lineage>
        <taxon>Eukaryota</taxon>
        <taxon>Viridiplantae</taxon>
        <taxon>Streptophyta</taxon>
        <taxon>Embryophyta</taxon>
        <taxon>Tracheophyta</taxon>
        <taxon>Spermatophyta</taxon>
        <taxon>Magnoliopsida</taxon>
        <taxon>eudicotyledons</taxon>
        <taxon>Gunneridae</taxon>
        <taxon>Pentapetalae</taxon>
        <taxon>rosids</taxon>
        <taxon>malvids</taxon>
        <taxon>Brassicales</taxon>
        <taxon>Brassicaceae</taxon>
        <taxon>Arabideae</taxon>
        <taxon>Arabis</taxon>
    </lineage>
</organism>
<name>A0A565BR68_9BRAS</name>
<dbReference type="AlphaFoldDB" id="A0A565BR68"/>
<proteinExistence type="predicted"/>
<gene>
    <name evidence="1" type="ORF">ANE_LOCUS14310</name>
</gene>
<comment type="caution">
    <text evidence="1">The sequence shown here is derived from an EMBL/GenBank/DDBJ whole genome shotgun (WGS) entry which is preliminary data.</text>
</comment>
<sequence length="283" mass="31549">MTGNSVIYFSSGMRPLANADDEIVLRLLKLRWLILPVDLPQPPTPPDLRSWLVSQLTRPDLKLSITNLPLYRKASRSLTKCVDYAPNLCTIRSHLCLLPTSTLEFPHAETSSNRIPPARSNALCSLSCLAYASPTTRPDGPVTLKVTTVVTSQAFQTRTRRTLCLIHFDSIFSINVGTMPLSATPSSTKFRSTAGITSPPMPHNPNWRKNVFKRSALKAPRAKIIRSPLVVEELALSKEFPVIIYDCNHLAYLYYVLYCLYALSLDSLASSSKILWPVTAFEN</sequence>
<keyword evidence="2" id="KW-1185">Reference proteome</keyword>